<dbReference type="Pfam" id="PF00069">
    <property type="entry name" value="Pkinase"/>
    <property type="match status" value="1"/>
</dbReference>
<keyword evidence="1" id="KW-0067">ATP-binding</keyword>
<evidence type="ECO:0000256" key="1">
    <source>
        <dbReference type="PROSITE-ProRule" id="PRU10141"/>
    </source>
</evidence>
<name>A0ABY6ZH66_9BACL</name>
<reference evidence="4" key="1">
    <citation type="submission" date="2022-08" db="EMBL/GenBank/DDBJ databases">
        <title>Alicyclobacillus fastidiosus DSM 17978, complete genome.</title>
        <authorList>
            <person name="Wang Q."/>
            <person name="Cai R."/>
            <person name="Wang Z."/>
        </authorList>
    </citation>
    <scope>NUCLEOTIDE SEQUENCE</scope>
    <source>
        <strain evidence="4">DSM 17978</strain>
    </source>
</reference>
<dbReference type="InterPro" id="IPR000719">
    <property type="entry name" value="Prot_kinase_dom"/>
</dbReference>
<dbReference type="Proteomes" id="UP001164761">
    <property type="component" value="Chromosome"/>
</dbReference>
<dbReference type="InterPro" id="IPR017441">
    <property type="entry name" value="Protein_kinase_ATP_BS"/>
</dbReference>
<dbReference type="SUPFAM" id="SSF56112">
    <property type="entry name" value="Protein kinase-like (PK-like)"/>
    <property type="match status" value="1"/>
</dbReference>
<feature type="binding site" evidence="1">
    <location>
        <position position="52"/>
    </location>
    <ligand>
        <name>ATP</name>
        <dbReference type="ChEBI" id="CHEBI:30616"/>
    </ligand>
</feature>
<dbReference type="InterPro" id="IPR011009">
    <property type="entry name" value="Kinase-like_dom_sf"/>
</dbReference>
<feature type="domain" description="Protein kinase" evidence="3">
    <location>
        <begin position="24"/>
        <end position="280"/>
    </location>
</feature>
<dbReference type="RefSeq" id="WP_268006115.1">
    <property type="nucleotide sequence ID" value="NZ_CP104067.1"/>
</dbReference>
<accession>A0ABY6ZH66</accession>
<dbReference type="EMBL" id="CP104067">
    <property type="protein sequence ID" value="WAH42223.1"/>
    <property type="molecule type" value="Genomic_DNA"/>
</dbReference>
<organism evidence="4 5">
    <name type="scientific">Alicyclobacillus fastidiosus</name>
    <dbReference type="NCBI Taxonomy" id="392011"/>
    <lineage>
        <taxon>Bacteria</taxon>
        <taxon>Bacillati</taxon>
        <taxon>Bacillota</taxon>
        <taxon>Bacilli</taxon>
        <taxon>Bacillales</taxon>
        <taxon>Alicyclobacillaceae</taxon>
        <taxon>Alicyclobacillus</taxon>
    </lineage>
</organism>
<dbReference type="PROSITE" id="PS00107">
    <property type="entry name" value="PROTEIN_KINASE_ATP"/>
    <property type="match status" value="1"/>
</dbReference>
<feature type="region of interest" description="Disordered" evidence="2">
    <location>
        <begin position="272"/>
        <end position="310"/>
    </location>
</feature>
<keyword evidence="1" id="KW-0547">Nucleotide-binding</keyword>
<gene>
    <name evidence="4" type="ORF">NZD89_01530</name>
</gene>
<evidence type="ECO:0000259" key="3">
    <source>
        <dbReference type="PROSITE" id="PS50011"/>
    </source>
</evidence>
<evidence type="ECO:0000256" key="2">
    <source>
        <dbReference type="SAM" id="MobiDB-lite"/>
    </source>
</evidence>
<dbReference type="PROSITE" id="PS50011">
    <property type="entry name" value="PROTEIN_KINASE_DOM"/>
    <property type="match status" value="1"/>
</dbReference>
<evidence type="ECO:0000313" key="5">
    <source>
        <dbReference type="Proteomes" id="UP001164761"/>
    </source>
</evidence>
<protein>
    <submittedName>
        <fullName evidence="4">Phosphotransferase</fullName>
    </submittedName>
</protein>
<keyword evidence="5" id="KW-1185">Reference proteome</keyword>
<proteinExistence type="predicted"/>
<evidence type="ECO:0000313" key="4">
    <source>
        <dbReference type="EMBL" id="WAH42223.1"/>
    </source>
</evidence>
<dbReference type="SMART" id="SM00220">
    <property type="entry name" value="S_TKc"/>
    <property type="match status" value="1"/>
</dbReference>
<dbReference type="Gene3D" id="1.10.510.10">
    <property type="entry name" value="Transferase(Phosphotransferase) domain 1"/>
    <property type="match status" value="1"/>
</dbReference>
<sequence>MNAAQRTPLRPGDRVVGKWSRQEWTVQAQLGAGANGAVYSVRGTDGALYAMKVCDDVGAVAFEWGLLEQLSSTGFAFPKPHCIDDSATHPALYFYVMEQVEGRPLDEIWKTLSSHDVKRVLLGVGYGLRALHKSQHAFCDVKPQNLLVDLRKNQCVRFVDVGGVTPFGRSVRQFTPTSDAAYWGFGERRASARYDIEAVALMVATLFESVPQSLPQWPVERRQAWILRSIRGRHDKSVGAMLEDAVRGRIHTADEFVRRLYTLNLRSTSVVKQSAPKARTRAPRSATAPTAGQRRGPFGNKPVHSSAKARRRSADWTERLMWWALTCAVISTAGAWAEYLR</sequence>